<comment type="subcellular location">
    <subcellularLocation>
        <location evidence="1">Membrane</location>
        <topology evidence="1">Single-pass type I membrane protein</topology>
    </subcellularLocation>
</comment>
<evidence type="ECO:0000259" key="10">
    <source>
        <dbReference type="PROSITE" id="PS50026"/>
    </source>
</evidence>
<dbReference type="InterPro" id="IPR001590">
    <property type="entry name" value="Peptidase_M12B"/>
</dbReference>
<feature type="disulfide bond" evidence="7">
    <location>
        <begin position="651"/>
        <end position="660"/>
    </location>
</feature>
<dbReference type="SMART" id="SM00050">
    <property type="entry name" value="DISIN"/>
    <property type="match status" value="1"/>
</dbReference>
<dbReference type="InterPro" id="IPR034027">
    <property type="entry name" value="Reprolysin_adamalysin"/>
</dbReference>
<dbReference type="Proteomes" id="UP000694381">
    <property type="component" value="Unassembled WGS sequence"/>
</dbReference>
<feature type="binding site" evidence="8">
    <location>
        <position position="339"/>
    </location>
    <ligand>
        <name>Zn(2+)</name>
        <dbReference type="ChEBI" id="CHEBI:29105"/>
        <note>catalytic</note>
    </ligand>
</feature>
<accession>A0A8C6R818</accession>
<dbReference type="Pfam" id="PF01421">
    <property type="entry name" value="Reprolysin"/>
    <property type="match status" value="1"/>
</dbReference>
<organism evidence="13 14">
    <name type="scientific">Nannospalax galili</name>
    <name type="common">Northern Israeli blind subterranean mole rat</name>
    <name type="synonym">Spalax galili</name>
    <dbReference type="NCBI Taxonomy" id="1026970"/>
    <lineage>
        <taxon>Eukaryota</taxon>
        <taxon>Metazoa</taxon>
        <taxon>Chordata</taxon>
        <taxon>Craniata</taxon>
        <taxon>Vertebrata</taxon>
        <taxon>Euteleostomi</taxon>
        <taxon>Mammalia</taxon>
        <taxon>Eutheria</taxon>
        <taxon>Euarchontoglires</taxon>
        <taxon>Glires</taxon>
        <taxon>Rodentia</taxon>
        <taxon>Myomorpha</taxon>
        <taxon>Muroidea</taxon>
        <taxon>Spalacidae</taxon>
        <taxon>Spalacinae</taxon>
        <taxon>Nannospalax</taxon>
    </lineage>
</organism>
<dbReference type="InterPro" id="IPR006586">
    <property type="entry name" value="ADAM_Cys-rich"/>
</dbReference>
<dbReference type="SUPFAM" id="SSF57552">
    <property type="entry name" value="Blood coagulation inhibitor (disintegrin)"/>
    <property type="match status" value="1"/>
</dbReference>
<dbReference type="Gene3D" id="3.40.390.10">
    <property type="entry name" value="Collagenase (Catalytic Domain)"/>
    <property type="match status" value="1"/>
</dbReference>
<dbReference type="SUPFAM" id="SSF55486">
    <property type="entry name" value="Metalloproteases ('zincins'), catalytic domain"/>
    <property type="match status" value="1"/>
</dbReference>
<evidence type="ECO:0000256" key="1">
    <source>
        <dbReference type="ARBA" id="ARBA00004479"/>
    </source>
</evidence>
<feature type="binding site" evidence="8">
    <location>
        <position position="343"/>
    </location>
    <ligand>
        <name>Zn(2+)</name>
        <dbReference type="ChEBI" id="CHEBI:29105"/>
        <note>catalytic</note>
    </ligand>
</feature>
<feature type="domain" description="Peptidase M12B" evidence="12">
    <location>
        <begin position="205"/>
        <end position="397"/>
    </location>
</feature>
<feature type="signal peptide" evidence="9">
    <location>
        <begin position="1"/>
        <end position="32"/>
    </location>
</feature>
<keyword evidence="7" id="KW-0245">EGF-like domain</keyword>
<name>A0A8C6R818_NANGA</name>
<dbReference type="InterPro" id="IPR018358">
    <property type="entry name" value="Disintegrin_CS"/>
</dbReference>
<reference evidence="13" key="1">
    <citation type="submission" date="2025-08" db="UniProtKB">
        <authorList>
            <consortium name="Ensembl"/>
        </authorList>
    </citation>
    <scope>IDENTIFICATION</scope>
</reference>
<keyword evidence="3" id="KW-1133">Transmembrane helix</keyword>
<keyword evidence="4" id="KW-0472">Membrane</keyword>
<evidence type="ECO:0000256" key="7">
    <source>
        <dbReference type="PROSITE-ProRule" id="PRU00076"/>
    </source>
</evidence>
<dbReference type="Pfam" id="PF01562">
    <property type="entry name" value="Pep_M12B_propep"/>
    <property type="match status" value="1"/>
</dbReference>
<dbReference type="GO" id="GO:0004222">
    <property type="term" value="F:metalloendopeptidase activity"/>
    <property type="evidence" value="ECO:0007669"/>
    <property type="project" value="InterPro"/>
</dbReference>
<evidence type="ECO:0000259" key="12">
    <source>
        <dbReference type="PROSITE" id="PS50215"/>
    </source>
</evidence>
<dbReference type="InterPro" id="IPR024079">
    <property type="entry name" value="MetalloPept_cat_dom_sf"/>
</dbReference>
<feature type="chain" id="PRO_5034109253" evidence="9">
    <location>
        <begin position="33"/>
        <end position="675"/>
    </location>
</feature>
<feature type="active site" evidence="8">
    <location>
        <position position="340"/>
    </location>
</feature>
<dbReference type="Ensembl" id="ENSNGAT00000020008.1">
    <property type="protein sequence ID" value="ENSNGAP00000014417.1"/>
    <property type="gene ID" value="ENSNGAG00000015736.1"/>
</dbReference>
<reference evidence="13" key="2">
    <citation type="submission" date="2025-09" db="UniProtKB">
        <authorList>
            <consortium name="Ensembl"/>
        </authorList>
    </citation>
    <scope>IDENTIFICATION</scope>
</reference>
<dbReference type="GO" id="GO:0006508">
    <property type="term" value="P:proteolysis"/>
    <property type="evidence" value="ECO:0007669"/>
    <property type="project" value="InterPro"/>
</dbReference>
<evidence type="ECO:0000256" key="2">
    <source>
        <dbReference type="ARBA" id="ARBA00022692"/>
    </source>
</evidence>
<dbReference type="FunFam" id="4.10.70.10:FF:000001">
    <property type="entry name" value="Disintegrin and metalloproteinase domain-containing protein 22"/>
    <property type="match status" value="1"/>
</dbReference>
<evidence type="ECO:0000313" key="14">
    <source>
        <dbReference type="Proteomes" id="UP000694381"/>
    </source>
</evidence>
<evidence type="ECO:0000256" key="6">
    <source>
        <dbReference type="PROSITE-ProRule" id="PRU00068"/>
    </source>
</evidence>
<keyword evidence="8" id="KW-0862">Zinc</keyword>
<proteinExistence type="predicted"/>
<dbReference type="InterPro" id="IPR000742">
    <property type="entry name" value="EGF"/>
</dbReference>
<dbReference type="InterPro" id="IPR001762">
    <property type="entry name" value="Disintegrin_dom"/>
</dbReference>
<dbReference type="AlphaFoldDB" id="A0A8C6R818"/>
<dbReference type="PROSITE" id="PS50215">
    <property type="entry name" value="ADAM_MEPRO"/>
    <property type="match status" value="1"/>
</dbReference>
<feature type="disulfide bond" evidence="8">
    <location>
        <begin position="356"/>
        <end position="361"/>
    </location>
</feature>
<dbReference type="SMART" id="SM00608">
    <property type="entry name" value="ACR"/>
    <property type="match status" value="1"/>
</dbReference>
<dbReference type="PRINTS" id="PR00289">
    <property type="entry name" value="DISINTEGRIN"/>
</dbReference>
<dbReference type="GO" id="GO:0008584">
    <property type="term" value="P:male gonad development"/>
    <property type="evidence" value="ECO:0007669"/>
    <property type="project" value="TreeGrafter"/>
</dbReference>
<dbReference type="GO" id="GO:0046872">
    <property type="term" value="F:metal ion binding"/>
    <property type="evidence" value="ECO:0007669"/>
    <property type="project" value="UniProtKB-KW"/>
</dbReference>
<dbReference type="GO" id="GO:0009897">
    <property type="term" value="C:external side of plasma membrane"/>
    <property type="evidence" value="ECO:0007669"/>
    <property type="project" value="TreeGrafter"/>
</dbReference>
<keyword evidence="9" id="KW-0732">Signal</keyword>
<dbReference type="PROSITE" id="PS00427">
    <property type="entry name" value="DISINTEGRIN_1"/>
    <property type="match status" value="1"/>
</dbReference>
<evidence type="ECO:0000259" key="11">
    <source>
        <dbReference type="PROSITE" id="PS50214"/>
    </source>
</evidence>
<evidence type="ECO:0000256" key="5">
    <source>
        <dbReference type="ARBA" id="ARBA00023157"/>
    </source>
</evidence>
<evidence type="ECO:0000256" key="4">
    <source>
        <dbReference type="ARBA" id="ARBA00023136"/>
    </source>
</evidence>
<dbReference type="Pfam" id="PF00200">
    <property type="entry name" value="Disintegrin"/>
    <property type="match status" value="1"/>
</dbReference>
<feature type="domain" description="EGF-like" evidence="10">
    <location>
        <begin position="627"/>
        <end position="661"/>
    </location>
</feature>
<dbReference type="InterPro" id="IPR002870">
    <property type="entry name" value="Peptidase_M12B_N"/>
</dbReference>
<dbReference type="PROSITE" id="PS50214">
    <property type="entry name" value="DISINTEGRIN_2"/>
    <property type="match status" value="1"/>
</dbReference>
<dbReference type="InterPro" id="IPR036436">
    <property type="entry name" value="Disintegrin_dom_sf"/>
</dbReference>
<keyword evidence="2" id="KW-0812">Transmembrane</keyword>
<dbReference type="OMA" id="CGSKLHC"/>
<gene>
    <name evidence="13" type="primary">LOC103743286</name>
</gene>
<keyword evidence="5 7" id="KW-1015">Disulfide bond</keyword>
<evidence type="ECO:0000256" key="8">
    <source>
        <dbReference type="PROSITE-ProRule" id="PRU00276"/>
    </source>
</evidence>
<dbReference type="PANTHER" id="PTHR11905:SF232">
    <property type="entry name" value="DISINTEGRIN AND METALLOPROTEINASE DOMAIN-CONTAINING PROTEIN 20"/>
    <property type="match status" value="1"/>
</dbReference>
<dbReference type="Gene3D" id="4.10.70.10">
    <property type="entry name" value="Disintegrin domain"/>
    <property type="match status" value="1"/>
</dbReference>
<feature type="disulfide bond" evidence="6">
    <location>
        <begin position="461"/>
        <end position="481"/>
    </location>
</feature>
<dbReference type="Pfam" id="PF08516">
    <property type="entry name" value="ADAM_CR"/>
    <property type="match status" value="1"/>
</dbReference>
<dbReference type="PANTHER" id="PTHR11905">
    <property type="entry name" value="ADAM A DISINTEGRIN AND METALLOPROTEASE DOMAIN"/>
    <property type="match status" value="1"/>
</dbReference>
<protein>
    <submittedName>
        <fullName evidence="13">Disintegrin and metalloproteinase domain-containing protein 25-like</fullName>
    </submittedName>
</protein>
<comment type="caution">
    <text evidence="7">Lacks conserved residue(s) required for the propagation of feature annotation.</text>
</comment>
<dbReference type="GO" id="GO:1990913">
    <property type="term" value="C:sperm head plasma membrane"/>
    <property type="evidence" value="ECO:0007669"/>
    <property type="project" value="TreeGrafter"/>
</dbReference>
<evidence type="ECO:0000313" key="13">
    <source>
        <dbReference type="Ensembl" id="ENSNGAP00000014417.1"/>
    </source>
</evidence>
<feature type="domain" description="Disintegrin" evidence="11">
    <location>
        <begin position="403"/>
        <end position="489"/>
    </location>
</feature>
<dbReference type="PROSITE" id="PS50026">
    <property type="entry name" value="EGF_3"/>
    <property type="match status" value="1"/>
</dbReference>
<keyword evidence="8" id="KW-0479">Metal-binding</keyword>
<dbReference type="CDD" id="cd04269">
    <property type="entry name" value="ZnMc_adamalysin_II_like"/>
    <property type="match status" value="1"/>
</dbReference>
<dbReference type="GeneTree" id="ENSGT00940000161067"/>
<evidence type="ECO:0000256" key="9">
    <source>
        <dbReference type="SAM" id="SignalP"/>
    </source>
</evidence>
<dbReference type="FunFam" id="3.40.390.10:FF:000002">
    <property type="entry name" value="Disintegrin and metalloproteinase domain-containing protein 22"/>
    <property type="match status" value="1"/>
</dbReference>
<sequence length="675" mass="76026">MGETLAHIRITLLQLWLERLLFFSAWPLSGCAQHTSLPEVVIPLRVTGTSRRMWAAGWLSYSLHFGGQRHIVHMKAKKFLVSKHLSVFTYTDQGALLEDQPFVRSDCYYLGFVEGDPISTVALTTCFGGFQGILQVNNTAYEIKPQNASSTFEHLIYKIDNEETELFPMRCGLTEEELARQLKIQARYNFTLRQSSYEGWWTHKRYLEVALVVDHQRYVFQQCNISLVLSEVYLIVNVVNAIYYTLDLDVIVQGVEIWTEGNPVTVHDIDQLLTDFCIWKKINLDHRLQHNIAHLFVEHNFGISLGLAYVGSVCMPSLNCGVDRMVGSDLFTLGRIMAHELGHNLGMLHDEASCTCGESLCLMAPTDNINIRFSNCSYGMFLKTYDTTNCLHKIHRPLSILRVTFCGNGVVEDGEECDCGSETMCRNDPCCMKGCTLKYGAACSFGLCCKDCQFMPSGTVCRENNSECDLPEWCTGTSHECPEDVYVLDGTPCHGGGYCYEKRCNNRDQQCQQIFGKEARSAAQTCYREINTQGDRFGNCGISSHTYIRCNDSDVLCGRIQCENIADIPHLKEHSTVHWHQFNDVTCWGTDYHFGMTIPDTSIVKDGTSCGLEHMCLHRKCVPKPIWASNCSPKTTCNMKGVCTNKQHCHCNPGWDPPYCMTGSNGGSKDSTPEP</sequence>
<dbReference type="PROSITE" id="PS01186">
    <property type="entry name" value="EGF_2"/>
    <property type="match status" value="1"/>
</dbReference>
<evidence type="ECO:0000256" key="3">
    <source>
        <dbReference type="ARBA" id="ARBA00022989"/>
    </source>
</evidence>
<feature type="binding site" evidence="8">
    <location>
        <position position="349"/>
    </location>
    <ligand>
        <name>Zn(2+)</name>
        <dbReference type="ChEBI" id="CHEBI:29105"/>
        <note>catalytic</note>
    </ligand>
</feature>
<keyword evidence="14" id="KW-1185">Reference proteome</keyword>